<dbReference type="InterPro" id="IPR050527">
    <property type="entry name" value="Snail/Krueppel_Znf"/>
</dbReference>
<dbReference type="PROSITE" id="PS50157">
    <property type="entry name" value="ZINC_FINGER_C2H2_2"/>
    <property type="match status" value="8"/>
</dbReference>
<feature type="compositionally biased region" description="Basic and acidic residues" evidence="10">
    <location>
        <begin position="70"/>
        <end position="92"/>
    </location>
</feature>
<dbReference type="GO" id="GO:0005634">
    <property type="term" value="C:nucleus"/>
    <property type="evidence" value="ECO:0007669"/>
    <property type="project" value="UniProtKB-SubCell"/>
</dbReference>
<evidence type="ECO:0000313" key="13">
    <source>
        <dbReference type="Proteomes" id="UP000594260"/>
    </source>
</evidence>
<feature type="domain" description="C2H2-type" evidence="11">
    <location>
        <begin position="228"/>
        <end position="251"/>
    </location>
</feature>
<evidence type="ECO:0000256" key="4">
    <source>
        <dbReference type="ARBA" id="ARBA00022771"/>
    </source>
</evidence>
<dbReference type="AlphaFoldDB" id="A0A7M7J381"/>
<accession>A0A7M7J381</accession>
<feature type="region of interest" description="Disordered" evidence="10">
    <location>
        <begin position="433"/>
        <end position="456"/>
    </location>
</feature>
<dbReference type="OrthoDB" id="5428132at2759"/>
<dbReference type="Pfam" id="PF00096">
    <property type="entry name" value="zf-C2H2"/>
    <property type="match status" value="8"/>
</dbReference>
<dbReference type="GeneID" id="111243804"/>
<feature type="compositionally biased region" description="Low complexity" evidence="10">
    <location>
        <begin position="536"/>
        <end position="586"/>
    </location>
</feature>
<keyword evidence="2" id="KW-0479">Metal-binding</keyword>
<dbReference type="Gene3D" id="3.30.160.60">
    <property type="entry name" value="Classic Zinc Finger"/>
    <property type="match status" value="6"/>
</dbReference>
<keyword evidence="6" id="KW-0238">DNA-binding</keyword>
<keyword evidence="13" id="KW-1185">Reference proteome</keyword>
<reference evidence="12" key="1">
    <citation type="submission" date="2021-01" db="UniProtKB">
        <authorList>
            <consortium name="EnsemblMetazoa"/>
        </authorList>
    </citation>
    <scope>IDENTIFICATION</scope>
</reference>
<dbReference type="OMA" id="HRTHTLP"/>
<feature type="compositionally biased region" description="Low complexity" evidence="10">
    <location>
        <begin position="174"/>
        <end position="224"/>
    </location>
</feature>
<dbReference type="KEGG" id="vde:111243804"/>
<evidence type="ECO:0000256" key="1">
    <source>
        <dbReference type="ARBA" id="ARBA00004123"/>
    </source>
</evidence>
<dbReference type="FunFam" id="3.30.160.60:FF:000043">
    <property type="entry name" value="Scratch family zinc finger 2"/>
    <property type="match status" value="2"/>
</dbReference>
<dbReference type="InterPro" id="IPR036236">
    <property type="entry name" value="Znf_C2H2_sf"/>
</dbReference>
<keyword evidence="5" id="KW-0862">Zinc</keyword>
<evidence type="ECO:0000259" key="11">
    <source>
        <dbReference type="PROSITE" id="PS50157"/>
    </source>
</evidence>
<sequence>MPKAFLIKKKHEAMIAAQLTGVKRPWQDEMCLPEDLSRSSCSPALSVSPAPSDCSATVPDLTMPYDLTMKRPRESSKSPERVASPEHIETPETKQTIVAPTPIFPVGAIPMPYAMHPYYYSLLPHMTPFTTAQLVAGQPSMVHPVPLGLQVAATSQASVALPQQHGDVAVVPSWTQPSESSYSSSDESPKSTSEPSSPVRPSSASSATSTSSSSSMPCSSSSTSKGAYLCKYCPKSYVSLGALKMHHRTHTLPCRCNICGKAFSRPWLLQGHIRTHTGEKPFECEHCHRAFADRSNLRAHLQTHQEVKKYSCTKCSKTFSRASLLHKHQDSGACCQQGNSVAVMRPSPQSSPAAAVYFTTITMPKAFLIKKKHEAMIAAQLTGVKRPWQDEMCLPEDLSRSSCSPALSVSPAPSDCSATVPDLTMPYDLTMKRPRESSKSPERVASPEHIETPETKQTIVAPTPIFPVGAIPMPYAMHPYYYSLLPHMTPFTTAQLVAGQPSMVHPVPLGLQVAATSQASVALPQQHGDVAVVPSWTQPSESSYSSSDESPKSTSEPSSPVRPSSASSATSTSSSSSMPCSSSSTSKGAYLCKYCPKSYVSLGALKMHHRTHTLPCRCNICGKAFSRPWLLQGHIRTHTGEKPFECEHCHRAFADRSNLRAHLQTHQEVKKYSCTKCSKTFSRASLLHKHQDSGACCQQGNSVAVMRPSPQSSPAAAVFAF</sequence>
<dbReference type="GO" id="GO:0000978">
    <property type="term" value="F:RNA polymerase II cis-regulatory region sequence-specific DNA binding"/>
    <property type="evidence" value="ECO:0007669"/>
    <property type="project" value="TreeGrafter"/>
</dbReference>
<evidence type="ECO:0000256" key="7">
    <source>
        <dbReference type="ARBA" id="ARBA00023242"/>
    </source>
</evidence>
<dbReference type="InterPro" id="IPR003604">
    <property type="entry name" value="Matrin/U1-like-C_Znf_C2H2"/>
</dbReference>
<dbReference type="PROSITE" id="PS00028">
    <property type="entry name" value="ZINC_FINGER_C2H2_1"/>
    <property type="match status" value="6"/>
</dbReference>
<evidence type="ECO:0000256" key="10">
    <source>
        <dbReference type="SAM" id="MobiDB-lite"/>
    </source>
</evidence>
<protein>
    <recommendedName>
        <fullName evidence="11">C2H2-type domain-containing protein</fullName>
    </recommendedName>
</protein>
<feature type="domain" description="C2H2-type" evidence="11">
    <location>
        <begin position="672"/>
        <end position="691"/>
    </location>
</feature>
<dbReference type="SMART" id="SM00451">
    <property type="entry name" value="ZnF_U1"/>
    <property type="match status" value="2"/>
</dbReference>
<name>A0A7M7J381_VARDE</name>
<dbReference type="InParanoid" id="A0A7M7J381"/>
<feature type="domain" description="C2H2-type" evidence="11">
    <location>
        <begin position="616"/>
        <end position="643"/>
    </location>
</feature>
<evidence type="ECO:0000313" key="12">
    <source>
        <dbReference type="EnsemblMetazoa" id="XP_022645658"/>
    </source>
</evidence>
<dbReference type="GO" id="GO:0000981">
    <property type="term" value="F:DNA-binding transcription factor activity, RNA polymerase II-specific"/>
    <property type="evidence" value="ECO:0007669"/>
    <property type="project" value="TreeGrafter"/>
</dbReference>
<dbReference type="FunFam" id="3.30.160.60:FF:000693">
    <property type="entry name" value="Snail family zinc finger 1a"/>
    <property type="match status" value="2"/>
</dbReference>
<evidence type="ECO:0000256" key="2">
    <source>
        <dbReference type="ARBA" id="ARBA00022723"/>
    </source>
</evidence>
<feature type="domain" description="C2H2-type" evidence="11">
    <location>
        <begin position="254"/>
        <end position="281"/>
    </location>
</feature>
<dbReference type="InterPro" id="IPR013087">
    <property type="entry name" value="Znf_C2H2_type"/>
</dbReference>
<feature type="domain" description="C2H2-type" evidence="11">
    <location>
        <begin position="590"/>
        <end position="613"/>
    </location>
</feature>
<feature type="domain" description="C2H2-type" evidence="11">
    <location>
        <begin position="310"/>
        <end position="329"/>
    </location>
</feature>
<keyword evidence="4 9" id="KW-0863">Zinc-finger</keyword>
<feature type="region of interest" description="Disordered" evidence="10">
    <location>
        <begin position="174"/>
        <end position="225"/>
    </location>
</feature>
<keyword evidence="7" id="KW-0539">Nucleus</keyword>
<feature type="region of interest" description="Disordered" evidence="10">
    <location>
        <begin position="536"/>
        <end position="587"/>
    </location>
</feature>
<dbReference type="Proteomes" id="UP000594260">
    <property type="component" value="Unplaced"/>
</dbReference>
<dbReference type="SMART" id="SM00355">
    <property type="entry name" value="ZnF_C2H2"/>
    <property type="match status" value="8"/>
</dbReference>
<evidence type="ECO:0000256" key="3">
    <source>
        <dbReference type="ARBA" id="ARBA00022737"/>
    </source>
</evidence>
<evidence type="ECO:0000256" key="8">
    <source>
        <dbReference type="ARBA" id="ARBA00037948"/>
    </source>
</evidence>
<proteinExistence type="inferred from homology"/>
<organism evidence="12 13">
    <name type="scientific">Varroa destructor</name>
    <name type="common">Honeybee mite</name>
    <dbReference type="NCBI Taxonomy" id="109461"/>
    <lineage>
        <taxon>Eukaryota</taxon>
        <taxon>Metazoa</taxon>
        <taxon>Ecdysozoa</taxon>
        <taxon>Arthropoda</taxon>
        <taxon>Chelicerata</taxon>
        <taxon>Arachnida</taxon>
        <taxon>Acari</taxon>
        <taxon>Parasitiformes</taxon>
        <taxon>Mesostigmata</taxon>
        <taxon>Gamasina</taxon>
        <taxon>Dermanyssoidea</taxon>
        <taxon>Varroidae</taxon>
        <taxon>Varroa</taxon>
    </lineage>
</organism>
<evidence type="ECO:0000256" key="9">
    <source>
        <dbReference type="PROSITE-ProRule" id="PRU00042"/>
    </source>
</evidence>
<feature type="compositionally biased region" description="Basic and acidic residues" evidence="10">
    <location>
        <begin position="433"/>
        <end position="454"/>
    </location>
</feature>
<feature type="domain" description="C2H2-type" evidence="11">
    <location>
        <begin position="282"/>
        <end position="309"/>
    </location>
</feature>
<feature type="region of interest" description="Disordered" evidence="10">
    <location>
        <begin position="70"/>
        <end position="94"/>
    </location>
</feature>
<dbReference type="PANTHER" id="PTHR24388">
    <property type="entry name" value="ZINC FINGER PROTEIN"/>
    <property type="match status" value="1"/>
</dbReference>
<dbReference type="PANTHER" id="PTHR24388:SF54">
    <property type="entry name" value="PROTEIN ESCARGOT"/>
    <property type="match status" value="1"/>
</dbReference>
<evidence type="ECO:0000256" key="6">
    <source>
        <dbReference type="ARBA" id="ARBA00023125"/>
    </source>
</evidence>
<dbReference type="GO" id="GO:0008270">
    <property type="term" value="F:zinc ion binding"/>
    <property type="evidence" value="ECO:0007669"/>
    <property type="project" value="UniProtKB-KW"/>
</dbReference>
<comment type="subcellular location">
    <subcellularLocation>
        <location evidence="1">Nucleus</location>
    </subcellularLocation>
</comment>
<dbReference type="RefSeq" id="XP_022645658.1">
    <property type="nucleotide sequence ID" value="XM_022789923.1"/>
</dbReference>
<dbReference type="EnsemblMetazoa" id="XM_022789923">
    <property type="protein sequence ID" value="XP_022645658"/>
    <property type="gene ID" value="LOC111243804"/>
</dbReference>
<comment type="similarity">
    <text evidence="8">Belongs to the snail C2H2-type zinc-finger protein family.</text>
</comment>
<feature type="domain" description="C2H2-type" evidence="11">
    <location>
        <begin position="644"/>
        <end position="671"/>
    </location>
</feature>
<evidence type="ECO:0000256" key="5">
    <source>
        <dbReference type="ARBA" id="ARBA00022833"/>
    </source>
</evidence>
<keyword evidence="3" id="KW-0677">Repeat</keyword>
<dbReference type="SUPFAM" id="SSF57667">
    <property type="entry name" value="beta-beta-alpha zinc fingers"/>
    <property type="match status" value="6"/>
</dbReference>